<dbReference type="PATRIC" id="fig|45071.7.peg.1901"/>
<evidence type="ECO:0000313" key="2">
    <source>
        <dbReference type="Proteomes" id="UP000095229"/>
    </source>
</evidence>
<dbReference type="RefSeq" id="WP_237759406.1">
    <property type="nucleotide sequence ID" value="NZ_CAAAIE010000011.1"/>
</dbReference>
<accession>A0A1E5JS00</accession>
<gene>
    <name evidence="1" type="ORF">lpari_01774</name>
</gene>
<dbReference type="Proteomes" id="UP000095229">
    <property type="component" value="Unassembled WGS sequence"/>
</dbReference>
<comment type="caution">
    <text evidence="1">The sequence shown here is derived from an EMBL/GenBank/DDBJ whole genome shotgun (WGS) entry which is preliminary data.</text>
</comment>
<protein>
    <submittedName>
        <fullName evidence="1">Uncharacterized protein</fullName>
    </submittedName>
</protein>
<name>A0A1E5JS00_9GAMM</name>
<dbReference type="AlphaFoldDB" id="A0A1E5JS00"/>
<sequence length="49" mass="5836">MTFLGDKELHQLFLQFKLGLLEEEESDETDALGYSMKHWHKYFVVAEKC</sequence>
<keyword evidence="2" id="KW-1185">Reference proteome</keyword>
<dbReference type="EMBL" id="LSOG01000051">
    <property type="protein sequence ID" value="OEH47292.1"/>
    <property type="molecule type" value="Genomic_DNA"/>
</dbReference>
<proteinExistence type="predicted"/>
<reference evidence="1 2" key="1">
    <citation type="submission" date="2016-02" db="EMBL/GenBank/DDBJ databases">
        <title>Secondary metabolites in Legionella.</title>
        <authorList>
            <person name="Tobias N.J."/>
            <person name="Bode H.B."/>
        </authorList>
    </citation>
    <scope>NUCLEOTIDE SEQUENCE [LARGE SCALE GENOMIC DNA]</scope>
    <source>
        <strain evidence="1 2">DSM 19216</strain>
    </source>
</reference>
<organism evidence="1 2">
    <name type="scientific">Legionella parisiensis</name>
    <dbReference type="NCBI Taxonomy" id="45071"/>
    <lineage>
        <taxon>Bacteria</taxon>
        <taxon>Pseudomonadati</taxon>
        <taxon>Pseudomonadota</taxon>
        <taxon>Gammaproteobacteria</taxon>
        <taxon>Legionellales</taxon>
        <taxon>Legionellaceae</taxon>
        <taxon>Legionella</taxon>
    </lineage>
</organism>
<evidence type="ECO:0000313" key="1">
    <source>
        <dbReference type="EMBL" id="OEH47292.1"/>
    </source>
</evidence>